<evidence type="ECO:0000259" key="7">
    <source>
        <dbReference type="Pfam" id="PF12851"/>
    </source>
</evidence>
<keyword evidence="3" id="KW-0223">Dioxygenase</keyword>
<feature type="compositionally biased region" description="Basic residues" evidence="6">
    <location>
        <begin position="16"/>
        <end position="33"/>
    </location>
</feature>
<organism evidence="8 9">
    <name type="scientific">Acaulospora morrowiae</name>
    <dbReference type="NCBI Taxonomy" id="94023"/>
    <lineage>
        <taxon>Eukaryota</taxon>
        <taxon>Fungi</taxon>
        <taxon>Fungi incertae sedis</taxon>
        <taxon>Mucoromycota</taxon>
        <taxon>Glomeromycotina</taxon>
        <taxon>Glomeromycetes</taxon>
        <taxon>Diversisporales</taxon>
        <taxon>Acaulosporaceae</taxon>
        <taxon>Acaulospora</taxon>
    </lineage>
</organism>
<dbReference type="Pfam" id="PF12851">
    <property type="entry name" value="Tet_JBP"/>
    <property type="match status" value="1"/>
</dbReference>
<dbReference type="EMBL" id="CAJVPV010008468">
    <property type="protein sequence ID" value="CAG8630967.1"/>
    <property type="molecule type" value="Genomic_DNA"/>
</dbReference>
<keyword evidence="5" id="KW-0408">Iron</keyword>
<dbReference type="GO" id="GO:0051213">
    <property type="term" value="F:dioxygenase activity"/>
    <property type="evidence" value="ECO:0007669"/>
    <property type="project" value="UniProtKB-KW"/>
</dbReference>
<dbReference type="Proteomes" id="UP000789342">
    <property type="component" value="Unassembled WGS sequence"/>
</dbReference>
<reference evidence="8" key="1">
    <citation type="submission" date="2021-06" db="EMBL/GenBank/DDBJ databases">
        <authorList>
            <person name="Kallberg Y."/>
            <person name="Tangrot J."/>
            <person name="Rosling A."/>
        </authorList>
    </citation>
    <scope>NUCLEOTIDE SEQUENCE</scope>
    <source>
        <strain evidence="8">CL551</strain>
    </source>
</reference>
<evidence type="ECO:0000256" key="2">
    <source>
        <dbReference type="ARBA" id="ARBA00022723"/>
    </source>
</evidence>
<feature type="compositionally biased region" description="Basic and acidic residues" evidence="6">
    <location>
        <begin position="1"/>
        <end position="10"/>
    </location>
</feature>
<dbReference type="InterPro" id="IPR024779">
    <property type="entry name" value="2OGFeDO_JBP1/TET_oxygenase_dom"/>
</dbReference>
<feature type="region of interest" description="Disordered" evidence="6">
    <location>
        <begin position="1"/>
        <end position="70"/>
    </location>
</feature>
<feature type="region of interest" description="Disordered" evidence="6">
    <location>
        <begin position="275"/>
        <end position="295"/>
    </location>
</feature>
<keyword evidence="9" id="KW-1185">Reference proteome</keyword>
<evidence type="ECO:0000313" key="8">
    <source>
        <dbReference type="EMBL" id="CAG8630967.1"/>
    </source>
</evidence>
<comment type="caution">
    <text evidence="8">The sequence shown here is derived from an EMBL/GenBank/DDBJ whole genome shotgun (WGS) entry which is preliminary data.</text>
</comment>
<evidence type="ECO:0000256" key="6">
    <source>
        <dbReference type="SAM" id="MobiDB-lite"/>
    </source>
</evidence>
<accession>A0A9N9DDB1</accession>
<comment type="cofactor">
    <cofactor evidence="1">
        <name>Fe(2+)</name>
        <dbReference type="ChEBI" id="CHEBI:29033"/>
    </cofactor>
</comment>
<dbReference type="GO" id="GO:0046872">
    <property type="term" value="F:metal ion binding"/>
    <property type="evidence" value="ECO:0007669"/>
    <property type="project" value="UniProtKB-KW"/>
</dbReference>
<dbReference type="Gene3D" id="3.60.130.30">
    <property type="match status" value="1"/>
</dbReference>
<evidence type="ECO:0000256" key="3">
    <source>
        <dbReference type="ARBA" id="ARBA00022964"/>
    </source>
</evidence>
<name>A0A9N9DDB1_9GLOM</name>
<dbReference type="AlphaFoldDB" id="A0A9N9DDB1"/>
<proteinExistence type="predicted"/>
<keyword evidence="4" id="KW-0560">Oxidoreductase</keyword>
<evidence type="ECO:0000256" key="5">
    <source>
        <dbReference type="ARBA" id="ARBA00023004"/>
    </source>
</evidence>
<evidence type="ECO:0000256" key="1">
    <source>
        <dbReference type="ARBA" id="ARBA00001954"/>
    </source>
</evidence>
<feature type="compositionally biased region" description="Polar residues" evidence="6">
    <location>
        <begin position="37"/>
        <end position="50"/>
    </location>
</feature>
<evidence type="ECO:0000313" key="9">
    <source>
        <dbReference type="Proteomes" id="UP000789342"/>
    </source>
</evidence>
<gene>
    <name evidence="8" type="ORF">AMORRO_LOCUS9084</name>
</gene>
<evidence type="ECO:0000256" key="4">
    <source>
        <dbReference type="ARBA" id="ARBA00023002"/>
    </source>
</evidence>
<protein>
    <submittedName>
        <fullName evidence="8">3716_t:CDS:1</fullName>
    </submittedName>
</protein>
<dbReference type="OrthoDB" id="2419586at2759"/>
<feature type="domain" description="2OGFeDO JBP1/TET oxygenase" evidence="7">
    <location>
        <begin position="99"/>
        <end position="249"/>
    </location>
</feature>
<keyword evidence="2" id="KW-0479">Metal-binding</keyword>
<sequence length="319" mass="36053">MDALNSERNEPVLSKSTKRNLRRKEQRRIKKARLAGPTNQSIDEGPTTPNSDDEQGIAPDSNNGQDNQAEDEKTEIFYNPEKSKQFASNMIEHFCSFTDSNNEPYTTANTASNHCQEHLACIQELIQGLQPLSDIVNNYFHNTYPTLHTKMKNLNLGPNVPKSFGAFPTIGINFNVICQFHRDLKDHRNTLCVVCPLGNFEGGELVFPELKLIVHVKQGQAVAFRSNLLVHGNLPVVAGVRHSIVFYIHSTLIKQKRKFGSLFADYELDWGNNNDDKPSQEYLPPTLGSGNNDVKLKNHRRTNIDLERAKKGLPARYKK</sequence>